<accession>A0ABT4JR24</accession>
<comment type="caution">
    <text evidence="2">The sequence shown here is derived from an EMBL/GenBank/DDBJ whole genome shotgun (WGS) entry which is preliminary data.</text>
</comment>
<organism evidence="2 3">
    <name type="scientific">Marinomonas phaeophyticola</name>
    <dbReference type="NCBI Taxonomy" id="3004091"/>
    <lineage>
        <taxon>Bacteria</taxon>
        <taxon>Pseudomonadati</taxon>
        <taxon>Pseudomonadota</taxon>
        <taxon>Gammaproteobacteria</taxon>
        <taxon>Oceanospirillales</taxon>
        <taxon>Oceanospirillaceae</taxon>
        <taxon>Marinomonas</taxon>
    </lineage>
</organism>
<sequence>MLTSVTKKYHKVLREKAISRAKTRIVLAGRKAEEMNEEDLEVVVQEEEQKIKSEVKEKGLLAVLALLGISLFG</sequence>
<dbReference type="Proteomes" id="UP001149719">
    <property type="component" value="Unassembled WGS sequence"/>
</dbReference>
<protein>
    <submittedName>
        <fullName evidence="2">Uncharacterized protein</fullName>
    </submittedName>
</protein>
<dbReference type="EMBL" id="JAPUBN010000010">
    <property type="protein sequence ID" value="MCZ2720784.1"/>
    <property type="molecule type" value="Genomic_DNA"/>
</dbReference>
<keyword evidence="3" id="KW-1185">Reference proteome</keyword>
<evidence type="ECO:0000313" key="3">
    <source>
        <dbReference type="Proteomes" id="UP001149719"/>
    </source>
</evidence>
<reference evidence="2" key="1">
    <citation type="submission" date="2022-12" db="EMBL/GenBank/DDBJ databases">
        <title>Marinomonas 15G1-11 sp. nov, isolated from marine algae.</title>
        <authorList>
            <person name="Butt M."/>
            <person name="Choi D.G."/>
            <person name="Kim J.M."/>
            <person name="Lee J.K."/>
            <person name="Baek J.H."/>
            <person name="Jeon C.O."/>
        </authorList>
    </citation>
    <scope>NUCLEOTIDE SEQUENCE</scope>
    <source>
        <strain evidence="2">15G1-11</strain>
    </source>
</reference>
<proteinExistence type="predicted"/>
<evidence type="ECO:0000313" key="2">
    <source>
        <dbReference type="EMBL" id="MCZ2720784.1"/>
    </source>
</evidence>
<gene>
    <name evidence="2" type="ORF">O1D97_03780</name>
</gene>
<feature type="coiled-coil region" evidence="1">
    <location>
        <begin position="18"/>
        <end position="57"/>
    </location>
</feature>
<keyword evidence="1" id="KW-0175">Coiled coil</keyword>
<name>A0ABT4JR24_9GAMM</name>
<dbReference type="RefSeq" id="WP_269122928.1">
    <property type="nucleotide sequence ID" value="NZ_JAPUBN010000010.1"/>
</dbReference>
<evidence type="ECO:0000256" key="1">
    <source>
        <dbReference type="SAM" id="Coils"/>
    </source>
</evidence>